<feature type="region of interest" description="Disordered" evidence="1">
    <location>
        <begin position="182"/>
        <end position="207"/>
    </location>
</feature>
<accession>A0A8S9XPP3</accession>
<dbReference type="GO" id="GO:0071897">
    <property type="term" value="P:DNA biosynthetic process"/>
    <property type="evidence" value="ECO:0007669"/>
    <property type="project" value="UniProtKB-ARBA"/>
</dbReference>
<feature type="region of interest" description="Disordered" evidence="1">
    <location>
        <begin position="131"/>
        <end position="163"/>
    </location>
</feature>
<reference evidence="2" key="1">
    <citation type="journal article" date="2021" name="Mol. Ecol. Resour.">
        <title>Apolygus lucorum genome provides insights into omnivorousness and mesophyll feeding.</title>
        <authorList>
            <person name="Liu Y."/>
            <person name="Liu H."/>
            <person name="Wang H."/>
            <person name="Huang T."/>
            <person name="Liu B."/>
            <person name="Yang B."/>
            <person name="Yin L."/>
            <person name="Li B."/>
            <person name="Zhang Y."/>
            <person name="Zhang S."/>
            <person name="Jiang F."/>
            <person name="Zhang X."/>
            <person name="Ren Y."/>
            <person name="Wang B."/>
            <person name="Wang S."/>
            <person name="Lu Y."/>
            <person name="Wu K."/>
            <person name="Fan W."/>
            <person name="Wang G."/>
        </authorList>
    </citation>
    <scope>NUCLEOTIDE SEQUENCE</scope>
    <source>
        <strain evidence="2">12Hb</strain>
    </source>
</reference>
<keyword evidence="3" id="KW-1185">Reference proteome</keyword>
<feature type="region of interest" description="Disordered" evidence="1">
    <location>
        <begin position="1"/>
        <end position="30"/>
    </location>
</feature>
<name>A0A8S9XPP3_APOLU</name>
<gene>
    <name evidence="2" type="ORF">GE061_013710</name>
</gene>
<dbReference type="AlphaFoldDB" id="A0A8S9XPP3"/>
<feature type="compositionally biased region" description="Polar residues" evidence="1">
    <location>
        <begin position="197"/>
        <end position="206"/>
    </location>
</feature>
<dbReference type="SUPFAM" id="SSF56672">
    <property type="entry name" value="DNA/RNA polymerases"/>
    <property type="match status" value="1"/>
</dbReference>
<feature type="compositionally biased region" description="Basic and acidic residues" evidence="1">
    <location>
        <begin position="182"/>
        <end position="191"/>
    </location>
</feature>
<sequence length="243" mass="27323">MEVLPEIETKEDGPTCRKPNPTSPAPQDLTEGQIQNVLAGEGIAPSKDSWNVPIDATKETVLPEDPHQWKFEINFRKRNPVTERDKETLPKLLEVTGGQIRDYWKATRYRTGTPKIAFVDRVLDEAVIREEPHRRESSVPDAPAGTPQPDLDPWFDSEDETEPELIERTCITPDLERLEQACNRPPDEPIAERTLPNADTNTTASSCGLRPRKVIDYKKLHTGKVSTIEVTPRETAASPVTEN</sequence>
<organism evidence="2 3">
    <name type="scientific">Apolygus lucorum</name>
    <name type="common">Small green plant bug</name>
    <name type="synonym">Lygocoris lucorum</name>
    <dbReference type="NCBI Taxonomy" id="248454"/>
    <lineage>
        <taxon>Eukaryota</taxon>
        <taxon>Metazoa</taxon>
        <taxon>Ecdysozoa</taxon>
        <taxon>Arthropoda</taxon>
        <taxon>Hexapoda</taxon>
        <taxon>Insecta</taxon>
        <taxon>Pterygota</taxon>
        <taxon>Neoptera</taxon>
        <taxon>Paraneoptera</taxon>
        <taxon>Hemiptera</taxon>
        <taxon>Heteroptera</taxon>
        <taxon>Panheteroptera</taxon>
        <taxon>Cimicomorpha</taxon>
        <taxon>Miridae</taxon>
        <taxon>Mirini</taxon>
        <taxon>Apolygus</taxon>
    </lineage>
</organism>
<dbReference type="Proteomes" id="UP000466442">
    <property type="component" value="Linkage Group LG5"/>
</dbReference>
<dbReference type="Gene3D" id="3.10.10.10">
    <property type="entry name" value="HIV Type 1 Reverse Transcriptase, subunit A, domain 1"/>
    <property type="match status" value="1"/>
</dbReference>
<evidence type="ECO:0000313" key="2">
    <source>
        <dbReference type="EMBL" id="KAF6210604.1"/>
    </source>
</evidence>
<evidence type="ECO:0000256" key="1">
    <source>
        <dbReference type="SAM" id="MobiDB-lite"/>
    </source>
</evidence>
<dbReference type="InterPro" id="IPR043502">
    <property type="entry name" value="DNA/RNA_pol_sf"/>
</dbReference>
<proteinExistence type="predicted"/>
<dbReference type="EMBL" id="WIXP02000005">
    <property type="protein sequence ID" value="KAF6210604.1"/>
    <property type="molecule type" value="Genomic_DNA"/>
</dbReference>
<feature type="compositionally biased region" description="Acidic residues" evidence="1">
    <location>
        <begin position="153"/>
        <end position="163"/>
    </location>
</feature>
<protein>
    <submittedName>
        <fullName evidence="2">Uncharacterized protein</fullName>
    </submittedName>
</protein>
<comment type="caution">
    <text evidence="2">The sequence shown here is derived from an EMBL/GenBank/DDBJ whole genome shotgun (WGS) entry which is preliminary data.</text>
</comment>
<evidence type="ECO:0000313" key="3">
    <source>
        <dbReference type="Proteomes" id="UP000466442"/>
    </source>
</evidence>